<proteinExistence type="predicted"/>
<dbReference type="RefSeq" id="WP_110257821.1">
    <property type="nucleotide sequence ID" value="NZ_QJKB01000014.1"/>
</dbReference>
<name>A0A318ITX0_9BURK</name>
<sequence>MKISRLAAILLLLPLTAFAGKAERDFMTNEVDPAIKAATASLKTSCGCDVKFDVKVDSFQTTDDMFKIKYFASTIKDNTASYCSDAATKKAICKMKSIEFSKAASTYLKFAAGKVTATTDGTSQPSWEMLTREVDK</sequence>
<dbReference type="AlphaFoldDB" id="A0A318ITX0"/>
<dbReference type="Proteomes" id="UP000247792">
    <property type="component" value="Unassembled WGS sequence"/>
</dbReference>
<evidence type="ECO:0000256" key="1">
    <source>
        <dbReference type="SAM" id="SignalP"/>
    </source>
</evidence>
<protein>
    <submittedName>
        <fullName evidence="2">Uncharacterized protein</fullName>
    </submittedName>
</protein>
<keyword evidence="1" id="KW-0732">Signal</keyword>
<feature type="chain" id="PRO_5016319615" evidence="1">
    <location>
        <begin position="20"/>
        <end position="136"/>
    </location>
</feature>
<accession>A0A318ITX0</accession>
<keyword evidence="3" id="KW-1185">Reference proteome</keyword>
<evidence type="ECO:0000313" key="3">
    <source>
        <dbReference type="Proteomes" id="UP000247792"/>
    </source>
</evidence>
<organism evidence="2 3">
    <name type="scientific">Undibacterium pigrum</name>
    <dbReference type="NCBI Taxonomy" id="401470"/>
    <lineage>
        <taxon>Bacteria</taxon>
        <taxon>Pseudomonadati</taxon>
        <taxon>Pseudomonadota</taxon>
        <taxon>Betaproteobacteria</taxon>
        <taxon>Burkholderiales</taxon>
        <taxon>Oxalobacteraceae</taxon>
        <taxon>Undibacterium</taxon>
    </lineage>
</organism>
<gene>
    <name evidence="2" type="ORF">DFR42_11410</name>
</gene>
<reference evidence="2 3" key="1">
    <citation type="submission" date="2018-05" db="EMBL/GenBank/DDBJ databases">
        <title>Genomic Encyclopedia of Type Strains, Phase IV (KMG-IV): sequencing the most valuable type-strain genomes for metagenomic binning, comparative biology and taxonomic classification.</title>
        <authorList>
            <person name="Goeker M."/>
        </authorList>
    </citation>
    <scope>NUCLEOTIDE SEQUENCE [LARGE SCALE GENOMIC DNA]</scope>
    <source>
        <strain evidence="2 3">DSM 19792</strain>
    </source>
</reference>
<dbReference type="EMBL" id="QJKB01000014">
    <property type="protein sequence ID" value="PXX37851.1"/>
    <property type="molecule type" value="Genomic_DNA"/>
</dbReference>
<evidence type="ECO:0000313" key="2">
    <source>
        <dbReference type="EMBL" id="PXX37851.1"/>
    </source>
</evidence>
<comment type="caution">
    <text evidence="2">The sequence shown here is derived from an EMBL/GenBank/DDBJ whole genome shotgun (WGS) entry which is preliminary data.</text>
</comment>
<dbReference type="OrthoDB" id="8811621at2"/>
<feature type="signal peptide" evidence="1">
    <location>
        <begin position="1"/>
        <end position="19"/>
    </location>
</feature>